<reference evidence="2 3" key="1">
    <citation type="submission" date="2016-08" db="EMBL/GenBank/DDBJ databases">
        <authorList>
            <person name="Seilhamer J.J."/>
        </authorList>
    </citation>
    <scope>NUCLEOTIDE SEQUENCE [LARGE SCALE GENOMIC DNA]</scope>
    <source>
        <strain evidence="2">ING2-E5A</strain>
    </source>
</reference>
<evidence type="ECO:0000259" key="1">
    <source>
        <dbReference type="Pfam" id="PF19569"/>
    </source>
</evidence>
<gene>
    <name evidence="2" type="ORF">ING2E5A_1387</name>
</gene>
<dbReference type="KEGG" id="pmuc:ING2E5A_1387"/>
<sequence length="130" mass="15357">MLKEKFHIEFLMGSATQASLWRMISHIDGLSEWFADEVSISEEENIYTFVWGKSQNQAEIISQKPNQSIRFRWLDEEQENVYFEFQLHKLELSNEIALQITDFAEPDEKGDAITLWETQIENMKRQLGVL</sequence>
<organism evidence="2 3">
    <name type="scientific">Petrimonas mucosa</name>
    <dbReference type="NCBI Taxonomy" id="1642646"/>
    <lineage>
        <taxon>Bacteria</taxon>
        <taxon>Pseudomonadati</taxon>
        <taxon>Bacteroidota</taxon>
        <taxon>Bacteroidia</taxon>
        <taxon>Bacteroidales</taxon>
        <taxon>Dysgonomonadaceae</taxon>
        <taxon>Petrimonas</taxon>
    </lineage>
</organism>
<proteinExistence type="predicted"/>
<accession>A0A1G4G6T1</accession>
<feature type="domain" description="START-like" evidence="1">
    <location>
        <begin position="3"/>
        <end position="128"/>
    </location>
</feature>
<dbReference type="InterPro" id="IPR023393">
    <property type="entry name" value="START-like_dom_sf"/>
</dbReference>
<protein>
    <recommendedName>
        <fullName evidence="1">START-like domain-containing protein</fullName>
    </recommendedName>
</protein>
<keyword evidence="3" id="KW-1185">Reference proteome</keyword>
<dbReference type="Gene3D" id="3.30.530.20">
    <property type="match status" value="1"/>
</dbReference>
<dbReference type="AlphaFoldDB" id="A0A1G4G6T1"/>
<dbReference type="Proteomes" id="UP000178485">
    <property type="component" value="Chromosome i"/>
</dbReference>
<dbReference type="STRING" id="1642646.ING2E5A_1387"/>
<evidence type="ECO:0000313" key="2">
    <source>
        <dbReference type="EMBL" id="SCM57541.1"/>
    </source>
</evidence>
<dbReference type="Pfam" id="PF19569">
    <property type="entry name" value="START_2"/>
    <property type="match status" value="1"/>
</dbReference>
<dbReference type="SUPFAM" id="SSF55961">
    <property type="entry name" value="Bet v1-like"/>
    <property type="match status" value="1"/>
</dbReference>
<evidence type="ECO:0000313" key="3">
    <source>
        <dbReference type="Proteomes" id="UP000178485"/>
    </source>
</evidence>
<dbReference type="InterPro" id="IPR045736">
    <property type="entry name" value="START_2"/>
</dbReference>
<dbReference type="EMBL" id="LT608328">
    <property type="protein sequence ID" value="SCM57541.1"/>
    <property type="molecule type" value="Genomic_DNA"/>
</dbReference>
<name>A0A1G4G6T1_9BACT</name>